<reference evidence="1 2" key="1">
    <citation type="submission" date="2018-04" db="EMBL/GenBank/DDBJ databases">
        <authorList>
            <person name="Huttner S."/>
            <person name="Dainat J."/>
        </authorList>
    </citation>
    <scope>NUCLEOTIDE SEQUENCE [LARGE SCALE GENOMIC DNA]</scope>
</reference>
<name>A0A3S4F742_9PEZI</name>
<sequence length="30" mass="3630">MLEKTRYILVDKYDIEAEDKELEDKEADKV</sequence>
<accession>A0A3S4F742</accession>
<organism evidence="1 2">
    <name type="scientific">Thermothielavioides terrestris</name>
    <dbReference type="NCBI Taxonomy" id="2587410"/>
    <lineage>
        <taxon>Eukaryota</taxon>
        <taxon>Fungi</taxon>
        <taxon>Dikarya</taxon>
        <taxon>Ascomycota</taxon>
        <taxon>Pezizomycotina</taxon>
        <taxon>Sordariomycetes</taxon>
        <taxon>Sordariomycetidae</taxon>
        <taxon>Sordariales</taxon>
        <taxon>Chaetomiaceae</taxon>
        <taxon>Thermothielavioides</taxon>
    </lineage>
</organism>
<proteinExistence type="predicted"/>
<evidence type="ECO:0000313" key="2">
    <source>
        <dbReference type="Proteomes" id="UP000289323"/>
    </source>
</evidence>
<gene>
    <name evidence="1" type="ORF">TT172_LOCUS8912</name>
</gene>
<dbReference type="Proteomes" id="UP000289323">
    <property type="component" value="Unassembled WGS sequence"/>
</dbReference>
<dbReference type="EMBL" id="OUUZ01000018">
    <property type="protein sequence ID" value="SPQ26493.1"/>
    <property type="molecule type" value="Genomic_DNA"/>
</dbReference>
<dbReference type="AlphaFoldDB" id="A0A3S4F742"/>
<protein>
    <submittedName>
        <fullName evidence="1">52cc1912-5896-4224-b46f-d8b711774131</fullName>
    </submittedName>
</protein>
<evidence type="ECO:0000313" key="1">
    <source>
        <dbReference type="EMBL" id="SPQ26493.1"/>
    </source>
</evidence>